<dbReference type="SMART" id="SM00408">
    <property type="entry name" value="IGc2"/>
    <property type="match status" value="4"/>
</dbReference>
<organism evidence="17 18">
    <name type="scientific">Oncorhynchus mykiss</name>
    <name type="common">Rainbow trout</name>
    <name type="synonym">Salmo gairdneri</name>
    <dbReference type="NCBI Taxonomy" id="8022"/>
    <lineage>
        <taxon>Eukaryota</taxon>
        <taxon>Metazoa</taxon>
        <taxon>Chordata</taxon>
        <taxon>Craniata</taxon>
        <taxon>Vertebrata</taxon>
        <taxon>Euteleostomi</taxon>
        <taxon>Actinopterygii</taxon>
        <taxon>Neopterygii</taxon>
        <taxon>Teleostei</taxon>
        <taxon>Protacanthopterygii</taxon>
        <taxon>Salmoniformes</taxon>
        <taxon>Salmonidae</taxon>
        <taxon>Salmoninae</taxon>
        <taxon>Oncorhynchus</taxon>
    </lineage>
</organism>
<keyword evidence="8 14" id="KW-0472">Membrane</keyword>
<evidence type="ECO:0000256" key="11">
    <source>
        <dbReference type="ARBA" id="ARBA00023319"/>
    </source>
</evidence>
<dbReference type="InterPro" id="IPR003961">
    <property type="entry name" value="FN3_dom"/>
</dbReference>
<keyword evidence="3" id="KW-1003">Cell membrane</keyword>
<dbReference type="PROSITE" id="PS50835">
    <property type="entry name" value="IG_LIKE"/>
    <property type="match status" value="4"/>
</dbReference>
<evidence type="ECO:0000256" key="9">
    <source>
        <dbReference type="ARBA" id="ARBA00023157"/>
    </source>
</evidence>
<keyword evidence="9" id="KW-1015">Disulfide bond</keyword>
<evidence type="ECO:0000256" key="8">
    <source>
        <dbReference type="ARBA" id="ARBA00023136"/>
    </source>
</evidence>
<evidence type="ECO:0000256" key="13">
    <source>
        <dbReference type="SAM" id="MobiDB-lite"/>
    </source>
</evidence>
<feature type="domain" description="Ig-like" evidence="15">
    <location>
        <begin position="103"/>
        <end position="189"/>
    </location>
</feature>
<reference evidence="17" key="2">
    <citation type="submission" date="2025-08" db="UniProtKB">
        <authorList>
            <consortium name="Ensembl"/>
        </authorList>
    </citation>
    <scope>IDENTIFICATION</scope>
</reference>
<dbReference type="Ensembl" id="ENSOMYT00000136608.1">
    <property type="protein sequence ID" value="ENSOMYP00000138230.1"/>
    <property type="gene ID" value="ENSOMYG00000037020.2"/>
</dbReference>
<dbReference type="Pfam" id="PF07679">
    <property type="entry name" value="I-set"/>
    <property type="match status" value="3"/>
</dbReference>
<feature type="region of interest" description="Disordered" evidence="13">
    <location>
        <begin position="1186"/>
        <end position="1210"/>
    </location>
</feature>
<evidence type="ECO:0000256" key="14">
    <source>
        <dbReference type="SAM" id="Phobius"/>
    </source>
</evidence>
<dbReference type="InterPro" id="IPR013783">
    <property type="entry name" value="Ig-like_fold"/>
</dbReference>
<evidence type="ECO:0000256" key="5">
    <source>
        <dbReference type="ARBA" id="ARBA00022737"/>
    </source>
</evidence>
<dbReference type="InterPro" id="IPR007110">
    <property type="entry name" value="Ig-like_dom"/>
</dbReference>
<dbReference type="GO" id="GO:0098609">
    <property type="term" value="P:cell-cell adhesion"/>
    <property type="evidence" value="ECO:0007669"/>
    <property type="project" value="TreeGrafter"/>
</dbReference>
<dbReference type="CDD" id="cd00063">
    <property type="entry name" value="FN3"/>
    <property type="match status" value="6"/>
</dbReference>
<feature type="domain" description="Fibronectin type-III" evidence="16">
    <location>
        <begin position="493"/>
        <end position="583"/>
    </location>
</feature>
<evidence type="ECO:0000256" key="12">
    <source>
        <dbReference type="ARBA" id="ARBA00074043"/>
    </source>
</evidence>
<dbReference type="SUPFAM" id="SSF48726">
    <property type="entry name" value="Immunoglobulin"/>
    <property type="match status" value="3"/>
</dbReference>
<keyword evidence="10" id="KW-0325">Glycoprotein</keyword>
<dbReference type="PANTHER" id="PTHR44170">
    <property type="entry name" value="PROTEIN SIDEKICK"/>
    <property type="match status" value="1"/>
</dbReference>
<dbReference type="Pfam" id="PF13895">
    <property type="entry name" value="Ig_2"/>
    <property type="match status" value="1"/>
</dbReference>
<keyword evidence="4 14" id="KW-0812">Transmembrane</keyword>
<dbReference type="PANTHER" id="PTHR44170:SF14">
    <property type="entry name" value="NEOGENIN"/>
    <property type="match status" value="1"/>
</dbReference>
<evidence type="ECO:0000313" key="17">
    <source>
        <dbReference type="Ensembl" id="ENSOMYP00000138230.1"/>
    </source>
</evidence>
<dbReference type="Gene3D" id="2.60.40.10">
    <property type="entry name" value="Immunoglobulins"/>
    <property type="match status" value="10"/>
</dbReference>
<comment type="similarity">
    <text evidence="2">Belongs to the immunoglobulin superfamily. DCC family.</text>
</comment>
<feature type="compositionally biased region" description="Basic and acidic residues" evidence="13">
    <location>
        <begin position="1081"/>
        <end position="1106"/>
    </location>
</feature>
<evidence type="ECO:0000256" key="1">
    <source>
        <dbReference type="ARBA" id="ARBA00004251"/>
    </source>
</evidence>
<dbReference type="SMART" id="SM00409">
    <property type="entry name" value="IG"/>
    <property type="match status" value="4"/>
</dbReference>
<feature type="compositionally biased region" description="Polar residues" evidence="13">
    <location>
        <begin position="1232"/>
        <end position="1241"/>
    </location>
</feature>
<accession>A0A8K9XUV7</accession>
<feature type="domain" description="Ig-like" evidence="15">
    <location>
        <begin position="293"/>
        <end position="378"/>
    </location>
</feature>
<proteinExistence type="inferred from homology"/>
<name>A0A8K9XUV7_ONCMY</name>
<evidence type="ECO:0000256" key="6">
    <source>
        <dbReference type="ARBA" id="ARBA00022889"/>
    </source>
</evidence>
<keyword evidence="7 14" id="KW-1133">Transmembrane helix</keyword>
<reference evidence="17" key="1">
    <citation type="submission" date="2020-07" db="EMBL/GenBank/DDBJ databases">
        <title>A long reads based de novo assembly of the rainbow trout Arlee double haploid line genome.</title>
        <authorList>
            <person name="Gao G."/>
            <person name="Palti Y."/>
        </authorList>
    </citation>
    <scope>NUCLEOTIDE SEQUENCE [LARGE SCALE GENOMIC DNA]</scope>
</reference>
<feature type="domain" description="Fibronectin type-III" evidence="16">
    <location>
        <begin position="689"/>
        <end position="782"/>
    </location>
</feature>
<feature type="region of interest" description="Disordered" evidence="13">
    <location>
        <begin position="1232"/>
        <end position="1296"/>
    </location>
</feature>
<keyword evidence="5" id="KW-0677">Repeat</keyword>
<dbReference type="FunFam" id="2.60.40.10:FF:000106">
    <property type="entry name" value="Neogenin isoform 1"/>
    <property type="match status" value="1"/>
</dbReference>
<dbReference type="FunFam" id="2.60.40.10:FF:000189">
    <property type="entry name" value="Neogenin isoform 3"/>
    <property type="match status" value="1"/>
</dbReference>
<dbReference type="InterPro" id="IPR036179">
    <property type="entry name" value="Ig-like_dom_sf"/>
</dbReference>
<evidence type="ECO:0000256" key="10">
    <source>
        <dbReference type="ARBA" id="ARBA00023180"/>
    </source>
</evidence>
<keyword evidence="18" id="KW-1185">Reference proteome</keyword>
<dbReference type="InterPro" id="IPR003598">
    <property type="entry name" value="Ig_sub2"/>
</dbReference>
<keyword evidence="11" id="KW-0393">Immunoglobulin domain</keyword>
<dbReference type="PRINTS" id="PR00014">
    <property type="entry name" value="FNTYPEIII"/>
</dbReference>
<protein>
    <recommendedName>
        <fullName evidence="12">Neogenin</fullName>
    </recommendedName>
</protein>
<dbReference type="Pfam" id="PF00041">
    <property type="entry name" value="fn3"/>
    <property type="match status" value="6"/>
</dbReference>
<dbReference type="FunFam" id="2.60.40.10:FF:000216">
    <property type="entry name" value="neogenin isoform X1"/>
    <property type="match status" value="1"/>
</dbReference>
<evidence type="ECO:0000256" key="2">
    <source>
        <dbReference type="ARBA" id="ARBA00009588"/>
    </source>
</evidence>
<dbReference type="InterPro" id="IPR013098">
    <property type="entry name" value="Ig_I-set"/>
</dbReference>
<dbReference type="SUPFAM" id="SSF49265">
    <property type="entry name" value="Fibronectin type III"/>
    <property type="match status" value="4"/>
</dbReference>
<evidence type="ECO:0000259" key="16">
    <source>
        <dbReference type="PROSITE" id="PS50853"/>
    </source>
</evidence>
<evidence type="ECO:0000259" key="15">
    <source>
        <dbReference type="PROSITE" id="PS50835"/>
    </source>
</evidence>
<dbReference type="FunFam" id="2.60.40.10:FF:000101">
    <property type="entry name" value="Neogenin isoform 1"/>
    <property type="match status" value="1"/>
</dbReference>
<feature type="compositionally biased region" description="Basic residues" evidence="13">
    <location>
        <begin position="1059"/>
        <end position="1068"/>
    </location>
</feature>
<dbReference type="FunFam" id="2.60.40.10:FF:000004">
    <property type="entry name" value="DCC isoform 1"/>
    <property type="match status" value="2"/>
</dbReference>
<dbReference type="PROSITE" id="PS50853">
    <property type="entry name" value="FN3"/>
    <property type="match status" value="6"/>
</dbReference>
<dbReference type="Pfam" id="PF06583">
    <property type="entry name" value="Neogenin_C"/>
    <property type="match status" value="1"/>
</dbReference>
<feature type="domain" description="Fibronectin type-III" evidence="16">
    <location>
        <begin position="908"/>
        <end position="1005"/>
    </location>
</feature>
<dbReference type="InterPro" id="IPR003599">
    <property type="entry name" value="Ig_sub"/>
</dbReference>
<dbReference type="Proteomes" id="UP000694395">
    <property type="component" value="Chromosome 26"/>
</dbReference>
<feature type="domain" description="Ig-like" evidence="15">
    <location>
        <begin position="1"/>
        <end position="98"/>
    </location>
</feature>
<dbReference type="GO" id="GO:0005886">
    <property type="term" value="C:plasma membrane"/>
    <property type="evidence" value="ECO:0007669"/>
    <property type="project" value="UniProtKB-SubCell"/>
</dbReference>
<reference evidence="17" key="3">
    <citation type="submission" date="2025-09" db="UniProtKB">
        <authorList>
            <consortium name="Ensembl"/>
        </authorList>
    </citation>
    <scope>IDENTIFICATION</scope>
</reference>
<dbReference type="FunFam" id="2.60.40.10:FF:000187">
    <property type="entry name" value="neogenin isoform X2"/>
    <property type="match status" value="1"/>
</dbReference>
<dbReference type="FunFam" id="2.60.40.10:FF:000316">
    <property type="entry name" value="Neogenin 1"/>
    <property type="match status" value="1"/>
</dbReference>
<dbReference type="InterPro" id="IPR010560">
    <property type="entry name" value="Neogenin_C"/>
</dbReference>
<feature type="region of interest" description="Disordered" evidence="13">
    <location>
        <begin position="1059"/>
        <end position="1133"/>
    </location>
</feature>
<dbReference type="InterPro" id="IPR036116">
    <property type="entry name" value="FN3_sf"/>
</dbReference>
<comment type="subcellular location">
    <subcellularLocation>
        <location evidence="1">Cell membrane</location>
        <topology evidence="1">Single-pass type I membrane protein</topology>
    </subcellularLocation>
</comment>
<evidence type="ECO:0000256" key="4">
    <source>
        <dbReference type="ARBA" id="ARBA00022692"/>
    </source>
</evidence>
<dbReference type="GeneTree" id="ENSGT00940000156684"/>
<feature type="transmembrane region" description="Helical" evidence="14">
    <location>
        <begin position="1030"/>
        <end position="1055"/>
    </location>
</feature>
<dbReference type="SMART" id="SM00060">
    <property type="entry name" value="FN3"/>
    <property type="match status" value="6"/>
</dbReference>
<feature type="domain" description="Ig-like" evidence="15">
    <location>
        <begin position="192"/>
        <end position="288"/>
    </location>
</feature>
<feature type="domain" description="Fibronectin type-III" evidence="16">
    <location>
        <begin position="588"/>
        <end position="682"/>
    </location>
</feature>
<sequence length="1399" mass="152637">PWDTLAVRGAPALLNCSAHSGDPASEPTAPQARVEWKKDGTFLSLAPDDGRRRVLPDGSLLISSVVHSKHNKPDEGTYQCVATIDSLGTIASRTARLTVAGMPRFSSQPAAASIRLGDSQVLACDVNPDLVPLARWEREREPLELSSRLVQLPNGALVVSNASEADAGLYRCMVENAGPVKTSEEAQLTILPEVVSHTSTKLEFLVEPLPVTKVVGASLLLPCVVTGYPAPYVRWMVGDKLVEESEGKLELVGGGSLLIYNLTEEDAGVYSCMADITNNTIEAKAELTVQVPPEFLKRPANIYAHESMDIMFQCEVTGSPAPTVKWVKNGDAVIPSDYFKIINEHNLQVLGLVKSDEGFYQCLAENDAGNMQSSAQLIILEHGVANPTGPTPSAPRDVVASLVSTRFIKLTWRPPAEPNGEDLTYSVYFNQEGTNRERILNTSRPGEMQVTIQNLMPDSKYKFRVVAHNKNGLGESSAVLKVATQGEVQVPGPAPNLQAVSTTPTSVTLSWDTPLTGNGDVLTYKVYYMEKGLDLEQDIDAGALSYTLMGLKKFTEYSIRVVAFNKHGPGVSTGDITVTTLSDVPSAPPQNLTVEVHNSKSIMVRWQPPPPGAQNGEITGYKIRYRKGTRKSEAAETTGGTQLFQLIDGLERGTEYTFRVSAITVNGSGPATEWSTAETFESDLDESRVPDIPSSLHVRPLVNSIVVSWTPPENQDMVVRGYTIGYGIGSPHAQTIKVDYKQRYYSIENLDPSSHYVITLKAFNNVGEGIPVYESAITRPQSDPDVDLYELFHAPYTPVPDPTPMLPPVGVQASVLSHDTIKVTWADNSLPKNQKITDARYYTVRWKTNIPANTKLKTANTTNLSHMVTGLKPNTLYEFSVMVTKGRRTSTWSMTAQGTTFETIPSSSPKDVTVVSKELKPRTIIVNWQPPSEANGKITGYIIYYSTDVNAEVHDWVIEPVVGNRLTHQIQELTLDTTYYFKIQARNSKGMGPMSEAVHFRTPKSKCGGGGGPWRLIGKPGITGSGDNHILVIVVIISVGAFTIIVVVVGAFLCTRRTTSHQKKKRAASKSSNSSHKYKGNSKDLKPPDLWIHHERLELKPIDKSPEPNPVMTDTPIPRTSQDINPVDPSLDNSLLQRRNSYRGHESEDSISALAGRRGMRPKMMMPFDTQPPQPVISAHPIHSLDNHHHHYHTGSLASPTRSYLHHHQGSAHLRPHACATPISYLDMVGSTESVRNTPSTEPLPPQAQPPCQAEHQHPEPEGSYQDSTATDDEPSASGSYCSAGQPPTAHVRPTHPLKSFAVPANPAAIFESPALPSMPLLTQTGEEHILLHSVKTASIGTLGRVRPPMSVTVPSAPDVPETSKMLEDVDSSYEPDELTEEMAHLEDLMKDLNAITTA</sequence>
<dbReference type="CDD" id="cd00096">
    <property type="entry name" value="Ig"/>
    <property type="match status" value="1"/>
</dbReference>
<dbReference type="FunFam" id="2.60.40.10:FF:000133">
    <property type="entry name" value="Neogenin isoform 1"/>
    <property type="match status" value="1"/>
</dbReference>
<feature type="domain" description="Fibronectin type-III" evidence="16">
    <location>
        <begin position="807"/>
        <end position="903"/>
    </location>
</feature>
<keyword evidence="6" id="KW-0130">Cell adhesion</keyword>
<evidence type="ECO:0000313" key="18">
    <source>
        <dbReference type="Proteomes" id="UP000694395"/>
    </source>
</evidence>
<feature type="domain" description="Fibronectin type-III" evidence="16">
    <location>
        <begin position="394"/>
        <end position="487"/>
    </location>
</feature>
<evidence type="ECO:0000256" key="7">
    <source>
        <dbReference type="ARBA" id="ARBA00022989"/>
    </source>
</evidence>
<evidence type="ECO:0000256" key="3">
    <source>
        <dbReference type="ARBA" id="ARBA00022475"/>
    </source>
</evidence>